<name>A0A6J3JNM7_SAPAP</name>
<feature type="domain" description="EGF-like" evidence="4">
    <location>
        <begin position="213"/>
        <end position="254"/>
    </location>
</feature>
<dbReference type="SMART" id="SM00181">
    <property type="entry name" value="EGF"/>
    <property type="match status" value="9"/>
</dbReference>
<evidence type="ECO:0000313" key="7">
    <source>
        <dbReference type="RefSeq" id="XP_032155739.1"/>
    </source>
</evidence>
<dbReference type="SUPFAM" id="SSF57196">
    <property type="entry name" value="EGF/Laminin"/>
    <property type="match status" value="5"/>
</dbReference>
<dbReference type="PANTHER" id="PTHR24033:SF232">
    <property type="entry name" value="LAMININ SUBUNIT GAMMA-2-RELATED"/>
    <property type="match status" value="1"/>
</dbReference>
<reference evidence="6 7" key="1">
    <citation type="submission" date="2025-04" db="UniProtKB">
        <authorList>
            <consortium name="RefSeq"/>
        </authorList>
    </citation>
    <scope>IDENTIFICATION</scope>
    <source>
        <tissue evidence="6 7">Blood</tissue>
    </source>
</reference>
<feature type="domain" description="EGF-like" evidence="4">
    <location>
        <begin position="294"/>
        <end position="330"/>
    </location>
</feature>
<feature type="disulfide bond" evidence="2">
    <location>
        <begin position="358"/>
        <end position="367"/>
    </location>
</feature>
<dbReference type="InterPro" id="IPR000152">
    <property type="entry name" value="EGF-type_Asp/Asn_hydroxyl_site"/>
</dbReference>
<dbReference type="InterPro" id="IPR001881">
    <property type="entry name" value="EGF-like_Ca-bd_dom"/>
</dbReference>
<feature type="domain" description="EGF-like" evidence="4">
    <location>
        <begin position="641"/>
        <end position="677"/>
    </location>
</feature>
<feature type="disulfide bond" evidence="2">
    <location>
        <begin position="667"/>
        <end position="676"/>
    </location>
</feature>
<feature type="domain" description="EGF-like" evidence="4">
    <location>
        <begin position="332"/>
        <end position="368"/>
    </location>
</feature>
<dbReference type="CTD" id="346007"/>
<dbReference type="PROSITE" id="PS00010">
    <property type="entry name" value="ASX_HYDROXYL"/>
    <property type="match status" value="1"/>
</dbReference>
<dbReference type="InterPro" id="IPR000742">
    <property type="entry name" value="EGF"/>
</dbReference>
<dbReference type="PANTHER" id="PTHR24033">
    <property type="entry name" value="EGF-LIKE DOMAIN-CONTAINING PROTEIN"/>
    <property type="match status" value="1"/>
</dbReference>
<proteinExistence type="predicted"/>
<dbReference type="RefSeq" id="XP_032155738.1">
    <property type="nucleotide sequence ID" value="XM_032299847.1"/>
</dbReference>
<feature type="chain" id="PRO_5044643772" evidence="3">
    <location>
        <begin position="22"/>
        <end position="695"/>
    </location>
</feature>
<accession>A0A6J3JNM7</accession>
<feature type="domain" description="EGF-like" evidence="4">
    <location>
        <begin position="170"/>
        <end position="212"/>
    </location>
</feature>
<feature type="disulfide bond" evidence="2">
    <location>
        <begin position="202"/>
        <end position="211"/>
    </location>
</feature>
<comment type="caution">
    <text evidence="2">Lacks conserved residue(s) required for the propagation of feature annotation.</text>
</comment>
<dbReference type="PROSITE" id="PS01186">
    <property type="entry name" value="EGF_2"/>
    <property type="match status" value="2"/>
</dbReference>
<dbReference type="PROSITE" id="PS50026">
    <property type="entry name" value="EGF_3"/>
    <property type="match status" value="5"/>
</dbReference>
<protein>
    <submittedName>
        <fullName evidence="6 7">Protein eyes shut homolog isoform X1</fullName>
    </submittedName>
</protein>
<dbReference type="PROSITE" id="PS00022">
    <property type="entry name" value="EGF_1"/>
    <property type="match status" value="2"/>
</dbReference>
<evidence type="ECO:0000256" key="2">
    <source>
        <dbReference type="PROSITE-ProRule" id="PRU00076"/>
    </source>
</evidence>
<gene>
    <name evidence="6 7" type="primary">EYS</name>
</gene>
<evidence type="ECO:0000313" key="5">
    <source>
        <dbReference type="Proteomes" id="UP000504640"/>
    </source>
</evidence>
<keyword evidence="5" id="KW-1185">Reference proteome</keyword>
<keyword evidence="3" id="KW-0732">Signal</keyword>
<dbReference type="GO" id="GO:0005509">
    <property type="term" value="F:calcium ion binding"/>
    <property type="evidence" value="ECO:0007669"/>
    <property type="project" value="InterPro"/>
</dbReference>
<dbReference type="RefSeq" id="XP_032155739.1">
    <property type="nucleotide sequence ID" value="XM_032299848.1"/>
</dbReference>
<feature type="disulfide bond" evidence="2">
    <location>
        <begin position="183"/>
        <end position="200"/>
    </location>
</feature>
<dbReference type="SMART" id="SM00179">
    <property type="entry name" value="EGF_CA"/>
    <property type="match status" value="3"/>
</dbReference>
<keyword evidence="2" id="KW-0245">EGF-like domain</keyword>
<sequence length="695" mass="78562">MTDKSIIILSLVVFQSSFINGKTCRRQLVEEWHSQPSSYVVNWTLTENICVDFYRDCWCLGVNTKIDTSGNQVVPQICPLQIQLGDILVISSEPSLQFPEINLMNVSETSFIDCMQNTTTEDQLLFGCRLKGMHTVNSKWLSVGTHYFITVMASGPSPCSLGLRLNVTVKQQFCQESPSSEICSGRGKCLSELWSKIYSCHCQPPFSGKYCQEHDACSSKPCKNNGSCINKRGKWDKQGYECVYHPPFTGKNCSEIIGQCQPRICFHGNCSNITSNSFIWDCDEQYSGSFCEVSTKPCVSLLCWKRGICPNSSSAYTCECPKGFPSQNDETDVNECSLIPCQNGIDCIKISNDVMCICSPIFTDMLCKSIQMSYESFPLKNTTMCKKCEKEDHCSCMPGFTGKNCEKVIDHCRLLSINCLNEEWCFNIIGRFRYICIAGCRINPCWFVKNIYSIHQHPCYCGVTCHGICQDRGPAQFECVWQLGFKGSEDENCQGVIDAYFFLAANCTEDAIYVNKPEDINNSCWFPCEGTKEICANGYSCLHKEDSPEYQCLCFIRWADNMYLENTTDDQENECQHEAICKDEINRPSCSLSYSGRLCVVNVGYCLENQSISAHGLRLAHLDNCNCSDLQRYERNICEIDTEDCKSVSCKNGTTSIYLRGYFFCKCVPGFKGKFCLFFPEKLNSLVNNVVKIFI</sequence>
<keyword evidence="1 2" id="KW-1015">Disulfide bond</keyword>
<dbReference type="FunFam" id="2.10.25.10:FF:000669">
    <property type="entry name" value="Eyes shut homolog"/>
    <property type="match status" value="1"/>
</dbReference>
<dbReference type="Gene3D" id="2.10.25.10">
    <property type="entry name" value="Laminin"/>
    <property type="match status" value="5"/>
</dbReference>
<dbReference type="InterPro" id="IPR051830">
    <property type="entry name" value="NOTCH_homolog"/>
</dbReference>
<feature type="signal peptide" evidence="3">
    <location>
        <begin position="1"/>
        <end position="21"/>
    </location>
</feature>
<evidence type="ECO:0000259" key="4">
    <source>
        <dbReference type="PROSITE" id="PS50026"/>
    </source>
</evidence>
<organism evidence="5 7">
    <name type="scientific">Sapajus apella</name>
    <name type="common">Brown-capped capuchin</name>
    <name type="synonym">Cebus apella</name>
    <dbReference type="NCBI Taxonomy" id="9515"/>
    <lineage>
        <taxon>Eukaryota</taxon>
        <taxon>Metazoa</taxon>
        <taxon>Chordata</taxon>
        <taxon>Craniata</taxon>
        <taxon>Vertebrata</taxon>
        <taxon>Euteleostomi</taxon>
        <taxon>Mammalia</taxon>
        <taxon>Eutheria</taxon>
        <taxon>Euarchontoglires</taxon>
        <taxon>Primates</taxon>
        <taxon>Haplorrhini</taxon>
        <taxon>Platyrrhini</taxon>
        <taxon>Cebidae</taxon>
        <taxon>Cebinae</taxon>
        <taxon>Sapajus</taxon>
    </lineage>
</organism>
<dbReference type="AlphaFoldDB" id="A0A6J3JNM7"/>
<dbReference type="GeneID" id="116565902"/>
<evidence type="ECO:0000256" key="3">
    <source>
        <dbReference type="SAM" id="SignalP"/>
    </source>
</evidence>
<evidence type="ECO:0000313" key="6">
    <source>
        <dbReference type="RefSeq" id="XP_032155738.1"/>
    </source>
</evidence>
<dbReference type="Proteomes" id="UP000504640">
    <property type="component" value="Unplaced"/>
</dbReference>
<evidence type="ECO:0000256" key="1">
    <source>
        <dbReference type="ARBA" id="ARBA00023157"/>
    </source>
</evidence>